<dbReference type="Gene3D" id="3.90.1200.10">
    <property type="match status" value="1"/>
</dbReference>
<dbReference type="SUPFAM" id="SSF56112">
    <property type="entry name" value="Protein kinase-like (PK-like)"/>
    <property type="match status" value="1"/>
</dbReference>
<dbReference type="InterPro" id="IPR050249">
    <property type="entry name" value="Pseudomonas-type_ThrB"/>
</dbReference>
<dbReference type="AlphaFoldDB" id="A0A1M5WTV3"/>
<protein>
    <submittedName>
        <fullName evidence="3">Ser/Thr protein kinase RdoA involved in Cpx stress response, MazF antagonist</fullName>
    </submittedName>
</protein>
<dbReference type="Pfam" id="PF01636">
    <property type="entry name" value="APH"/>
    <property type="match status" value="1"/>
</dbReference>
<dbReference type="GeneID" id="89509629"/>
<dbReference type="Proteomes" id="UP000184278">
    <property type="component" value="Unassembled WGS sequence"/>
</dbReference>
<name>A0A1M5WTV3_BUTFI</name>
<dbReference type="GO" id="GO:0019202">
    <property type="term" value="F:amino acid kinase activity"/>
    <property type="evidence" value="ECO:0007669"/>
    <property type="project" value="TreeGrafter"/>
</dbReference>
<keyword evidence="3" id="KW-0418">Kinase</keyword>
<keyword evidence="3" id="KW-0808">Transferase</keyword>
<dbReference type="InterPro" id="IPR011009">
    <property type="entry name" value="Kinase-like_dom_sf"/>
</dbReference>
<dbReference type="PANTHER" id="PTHR21064:SF6">
    <property type="entry name" value="AMINOGLYCOSIDE PHOSPHOTRANSFERASE DOMAIN-CONTAINING PROTEIN"/>
    <property type="match status" value="1"/>
</dbReference>
<comment type="similarity">
    <text evidence="1">Belongs to the pseudomonas-type ThrB family.</text>
</comment>
<dbReference type="STRING" id="1121131.SAMN02745229_01168"/>
<evidence type="ECO:0000256" key="1">
    <source>
        <dbReference type="ARBA" id="ARBA00038240"/>
    </source>
</evidence>
<organism evidence="3 4">
    <name type="scientific">Butyrivibrio fibrisolvens DSM 3071</name>
    <dbReference type="NCBI Taxonomy" id="1121131"/>
    <lineage>
        <taxon>Bacteria</taxon>
        <taxon>Bacillati</taxon>
        <taxon>Bacillota</taxon>
        <taxon>Clostridia</taxon>
        <taxon>Lachnospirales</taxon>
        <taxon>Lachnospiraceae</taxon>
        <taxon>Butyrivibrio</taxon>
    </lineage>
</organism>
<reference evidence="4" key="1">
    <citation type="submission" date="2016-11" db="EMBL/GenBank/DDBJ databases">
        <authorList>
            <person name="Varghese N."/>
            <person name="Submissions S."/>
        </authorList>
    </citation>
    <scope>NUCLEOTIDE SEQUENCE [LARGE SCALE GENOMIC DNA]</scope>
    <source>
        <strain evidence="4">DSM 3071</strain>
    </source>
</reference>
<dbReference type="EMBL" id="FQXK01000008">
    <property type="protein sequence ID" value="SHH90891.1"/>
    <property type="molecule type" value="Genomic_DNA"/>
</dbReference>
<feature type="domain" description="Aminoglycoside phosphotransferase" evidence="2">
    <location>
        <begin position="29"/>
        <end position="258"/>
    </location>
</feature>
<dbReference type="OrthoDB" id="1995036at2"/>
<accession>A0A1M5WTV3</accession>
<sequence>MTIEYRQKALEALAHYNITTTEIELLRHNENLTYRVGNEYLLQIHEPTEGFSAEFFYDGVDRVDIYKSELDFQAYLKKQSMQIREAVENRYGELITKLQNGTYVTVSKWLDGESLDKLELNDAICYQIGDMLAHLHQKAKGFRVSPVKTYGKQHCECTKRRFQALENLGLSNEYSLIMQKCCDHAGVVLENVQDEFQMIHGDLSASNILQTPNGLVPIDFSFFGMGHPMYDLAVLFGNIGGSLARRQQMAEGYRNAGGTIRYDVLDACFILTLLDCLGIHYEQWSKQEWFASRMQRWHKENLIPYVQGERIYADDFYLLHVQG</sequence>
<dbReference type="PANTHER" id="PTHR21064">
    <property type="entry name" value="AMINOGLYCOSIDE PHOSPHOTRANSFERASE DOMAIN-CONTAINING PROTEIN-RELATED"/>
    <property type="match status" value="1"/>
</dbReference>
<evidence type="ECO:0000313" key="4">
    <source>
        <dbReference type="Proteomes" id="UP000184278"/>
    </source>
</evidence>
<proteinExistence type="inferred from homology"/>
<evidence type="ECO:0000259" key="2">
    <source>
        <dbReference type="Pfam" id="PF01636"/>
    </source>
</evidence>
<dbReference type="RefSeq" id="WP_073386216.1">
    <property type="nucleotide sequence ID" value="NZ_FQXK01000008.1"/>
</dbReference>
<gene>
    <name evidence="3" type="ORF">SAMN02745229_01168</name>
</gene>
<evidence type="ECO:0000313" key="3">
    <source>
        <dbReference type="EMBL" id="SHH90891.1"/>
    </source>
</evidence>
<dbReference type="InterPro" id="IPR002575">
    <property type="entry name" value="Aminoglycoside_PTrfase"/>
</dbReference>
<keyword evidence="4" id="KW-1185">Reference proteome</keyword>